<dbReference type="RefSeq" id="WP_019621419.1">
    <property type="nucleotide sequence ID" value="NZ_AP014545.1"/>
</dbReference>
<dbReference type="KEGG" id="ajp:AMJAP_1225"/>
<dbReference type="SMART" id="SM00065">
    <property type="entry name" value="GAF"/>
    <property type="match status" value="1"/>
</dbReference>
<protein>
    <submittedName>
        <fullName evidence="2">Phosphohydrolase</fullName>
    </submittedName>
</protein>
<dbReference type="PROSITE" id="PS51832">
    <property type="entry name" value="HD_GYP"/>
    <property type="match status" value="1"/>
</dbReference>
<dbReference type="SUPFAM" id="SSF55781">
    <property type="entry name" value="GAF domain-like"/>
    <property type="match status" value="1"/>
</dbReference>
<keyword evidence="3" id="KW-1185">Reference proteome</keyword>
<keyword evidence="2" id="KW-0378">Hydrolase</keyword>
<organism evidence="2 3">
    <name type="scientific">Amphritea japonica ATCC BAA-1530</name>
    <dbReference type="NCBI Taxonomy" id="1278309"/>
    <lineage>
        <taxon>Bacteria</taxon>
        <taxon>Pseudomonadati</taxon>
        <taxon>Pseudomonadota</taxon>
        <taxon>Gammaproteobacteria</taxon>
        <taxon>Oceanospirillales</taxon>
        <taxon>Oceanospirillaceae</taxon>
        <taxon>Amphritea</taxon>
    </lineage>
</organism>
<feature type="domain" description="HD-GYP" evidence="1">
    <location>
        <begin position="306"/>
        <end position="515"/>
    </location>
</feature>
<dbReference type="Pfam" id="PF01590">
    <property type="entry name" value="GAF"/>
    <property type="match status" value="1"/>
</dbReference>
<dbReference type="Gene3D" id="3.30.450.40">
    <property type="match status" value="1"/>
</dbReference>
<dbReference type="Gene3D" id="1.10.3210.10">
    <property type="entry name" value="Hypothetical protein af1432"/>
    <property type="match status" value="2"/>
</dbReference>
<reference evidence="2 3" key="1">
    <citation type="journal article" date="2008" name="Int. J. Syst. Evol. Microbiol.">
        <title>Amphritea japonica sp. nov. and Amphritea balenae sp. nov., isolated from the sediment adjacent to sperm whale carcasses off Kagoshima, Japan.</title>
        <authorList>
            <person name="Miyazaki M."/>
            <person name="Nogi Y."/>
            <person name="Fujiwara Y."/>
            <person name="Kawato M."/>
            <person name="Nagahama T."/>
            <person name="Kubokawa K."/>
            <person name="Horikoshi K."/>
        </authorList>
    </citation>
    <scope>NUCLEOTIDE SEQUENCE [LARGE SCALE GENOMIC DNA]</scope>
    <source>
        <strain evidence="2 3">ATCC BAA-1530</strain>
    </source>
</reference>
<dbReference type="InterPro" id="IPR003018">
    <property type="entry name" value="GAF"/>
</dbReference>
<dbReference type="Proteomes" id="UP000595663">
    <property type="component" value="Chromosome"/>
</dbReference>
<dbReference type="InterPro" id="IPR003607">
    <property type="entry name" value="HD/PDEase_dom"/>
</dbReference>
<dbReference type="GO" id="GO:0008081">
    <property type="term" value="F:phosphoric diester hydrolase activity"/>
    <property type="evidence" value="ECO:0007669"/>
    <property type="project" value="UniProtKB-ARBA"/>
</dbReference>
<dbReference type="AlphaFoldDB" id="A0A7R6PK40"/>
<dbReference type="PANTHER" id="PTHR43155:SF2">
    <property type="entry name" value="CYCLIC DI-GMP PHOSPHODIESTERASE PA4108"/>
    <property type="match status" value="1"/>
</dbReference>
<gene>
    <name evidence="2" type="ORF">AMJAP_1225</name>
</gene>
<dbReference type="CDD" id="cd00077">
    <property type="entry name" value="HDc"/>
    <property type="match status" value="1"/>
</dbReference>
<dbReference type="InterPro" id="IPR037522">
    <property type="entry name" value="HD_GYP_dom"/>
</dbReference>
<dbReference type="Pfam" id="PF13487">
    <property type="entry name" value="HD_5"/>
    <property type="match status" value="1"/>
</dbReference>
<evidence type="ECO:0000313" key="2">
    <source>
        <dbReference type="EMBL" id="BBB25820.1"/>
    </source>
</evidence>
<evidence type="ECO:0000313" key="3">
    <source>
        <dbReference type="Proteomes" id="UP000595663"/>
    </source>
</evidence>
<dbReference type="SMART" id="SM00471">
    <property type="entry name" value="HDc"/>
    <property type="match status" value="1"/>
</dbReference>
<name>A0A7R6PK40_9GAMM</name>
<dbReference type="SUPFAM" id="SSF109604">
    <property type="entry name" value="HD-domain/PDEase-like"/>
    <property type="match status" value="1"/>
</dbReference>
<sequence>MHHLNTHEIINQLAELTSALTTEKNHILLLDRIILGCMQLTNADGGTLYTVEEGDPNRLHFTILHNRSLGIHRKPKDLPTVEVFNAQNQVSNLVVAQAFALQETINIPDAYCSDKYDFSGTRKFDIQLSYRSKSFLCVPLQDHEGEIIGVLQLINAMDTDNNVIAFPKDQQHLVESLASLAATVLTKRRLIDAQKELFESFIKLMGRAIDHKSPVTGKHCEQVPEIAMLLANAVNSSLDTRFLDTQFNEQEMYELRISAWLHDCGKITSPEYIIDKATKLHTMFDRIELVVSRFREYKLQRQLNHLRHAQSLTGHDLAQAETRLQEACLQIDMDIAFLRQCNSGTEFMADADVQRIMQISETAWTDDEGNLRQLLTEDETENLCIRKGTLLQNEIQVMRDHIKVTIDMLESLPYPKYLSQVPEIACNHHESLNGSGYPRGLKGDQISLRARIMCIADIFEALTSPDRPYKKGMLLSEAMTIIGRMVQEQHLDADLFSVFVNSGAYLEYAHSHMAPRQIDTVDLTKLPGLKKRKPPYLE</sequence>
<dbReference type="PANTHER" id="PTHR43155">
    <property type="entry name" value="CYCLIC DI-GMP PHOSPHODIESTERASE PA4108-RELATED"/>
    <property type="match status" value="1"/>
</dbReference>
<proteinExistence type="predicted"/>
<dbReference type="EMBL" id="AP014545">
    <property type="protein sequence ID" value="BBB25820.1"/>
    <property type="molecule type" value="Genomic_DNA"/>
</dbReference>
<dbReference type="InterPro" id="IPR029016">
    <property type="entry name" value="GAF-like_dom_sf"/>
</dbReference>
<dbReference type="OrthoDB" id="9764808at2"/>
<evidence type="ECO:0000259" key="1">
    <source>
        <dbReference type="PROSITE" id="PS51832"/>
    </source>
</evidence>
<accession>A0A7R6PK40</accession>